<proteinExistence type="predicted"/>
<dbReference type="CDD" id="cd00077">
    <property type="entry name" value="HDc"/>
    <property type="match status" value="1"/>
</dbReference>
<accession>A0ABY7JMI9</accession>
<feature type="domain" description="HD/PDEase" evidence="1">
    <location>
        <begin position="27"/>
        <end position="136"/>
    </location>
</feature>
<dbReference type="InterPro" id="IPR006674">
    <property type="entry name" value="HD_domain"/>
</dbReference>
<dbReference type="Gene3D" id="1.10.3210.10">
    <property type="entry name" value="Hypothetical protein af1432"/>
    <property type="match status" value="1"/>
</dbReference>
<dbReference type="RefSeq" id="WP_269311272.1">
    <property type="nucleotide sequence ID" value="NZ_CP114052.1"/>
</dbReference>
<protein>
    <submittedName>
        <fullName evidence="2">HD domain-containing protein</fullName>
    </submittedName>
</protein>
<evidence type="ECO:0000313" key="3">
    <source>
        <dbReference type="Proteomes" id="UP001164187"/>
    </source>
</evidence>
<dbReference type="NCBIfam" id="TIGR00277">
    <property type="entry name" value="HDIG"/>
    <property type="match status" value="1"/>
</dbReference>
<dbReference type="InterPro" id="IPR006675">
    <property type="entry name" value="HDIG_dom"/>
</dbReference>
<dbReference type="SUPFAM" id="SSF109604">
    <property type="entry name" value="HD-domain/PDEase-like"/>
    <property type="match status" value="1"/>
</dbReference>
<name>A0ABY7JMI9_9FIRM</name>
<dbReference type="SMART" id="SM00471">
    <property type="entry name" value="HDc"/>
    <property type="match status" value="1"/>
</dbReference>
<dbReference type="Proteomes" id="UP001164187">
    <property type="component" value="Chromosome"/>
</dbReference>
<evidence type="ECO:0000313" key="2">
    <source>
        <dbReference type="EMBL" id="WAW14575.1"/>
    </source>
</evidence>
<gene>
    <name evidence="2" type="ORF">O0R46_08220</name>
</gene>
<sequence>MKKEISFSKEYCPSKSECLDILEKYGTPKHVQEHCIAVSEVSSTIANELKEKGLDINVELVKSAGYLHDIARVHKIHEKVGSEYLKSIGLEDVAEVIKDHTKHKINSDIRMLDEEDILCIGDRLVIENKYVGSEKRMEYIMSKAILKYGEDSKDRLDKIKDNFVGFVRGLEDFIGEDIGDIVPDEIR</sequence>
<keyword evidence="3" id="KW-1185">Reference proteome</keyword>
<dbReference type="EMBL" id="CP114052">
    <property type="protein sequence ID" value="WAW14575.1"/>
    <property type="molecule type" value="Genomic_DNA"/>
</dbReference>
<organism evidence="2 3">
    <name type="scientific">Peptostreptococcus equinus</name>
    <dbReference type="NCBI Taxonomy" id="3003601"/>
    <lineage>
        <taxon>Bacteria</taxon>
        <taxon>Bacillati</taxon>
        <taxon>Bacillota</taxon>
        <taxon>Clostridia</taxon>
        <taxon>Peptostreptococcales</taxon>
        <taxon>Peptostreptococcaceae</taxon>
        <taxon>Peptostreptococcus</taxon>
    </lineage>
</organism>
<reference evidence="2" key="1">
    <citation type="submission" date="2022-12" db="EMBL/GenBank/DDBJ databases">
        <title>Peptostreptococcus.</title>
        <authorList>
            <person name="Lee S.H."/>
        </authorList>
    </citation>
    <scope>NUCLEOTIDE SEQUENCE</scope>
    <source>
        <strain evidence="2">CBA3647</strain>
    </source>
</reference>
<dbReference type="InterPro" id="IPR003607">
    <property type="entry name" value="HD/PDEase_dom"/>
</dbReference>
<dbReference type="Pfam" id="PF01966">
    <property type="entry name" value="HD"/>
    <property type="match status" value="1"/>
</dbReference>
<evidence type="ECO:0000259" key="1">
    <source>
        <dbReference type="SMART" id="SM00471"/>
    </source>
</evidence>